<dbReference type="EMBL" id="AOIQ01000006">
    <property type="protein sequence ID" value="ELZ13794.1"/>
    <property type="molecule type" value="Genomic_DNA"/>
</dbReference>
<protein>
    <submittedName>
        <fullName evidence="7">Lysine exporter protein LysE/YggA</fullName>
    </submittedName>
</protein>
<keyword evidence="3 6" id="KW-0812">Transmembrane</keyword>
<feature type="transmembrane region" description="Helical" evidence="6">
    <location>
        <begin position="78"/>
        <end position="95"/>
    </location>
</feature>
<dbReference type="InterPro" id="IPR001123">
    <property type="entry name" value="LeuE-type"/>
</dbReference>
<evidence type="ECO:0000256" key="1">
    <source>
        <dbReference type="ARBA" id="ARBA00004651"/>
    </source>
</evidence>
<dbReference type="GO" id="GO:0006865">
    <property type="term" value="P:amino acid transport"/>
    <property type="evidence" value="ECO:0007669"/>
    <property type="project" value="InterPro"/>
</dbReference>
<dbReference type="GO" id="GO:0005886">
    <property type="term" value="C:plasma membrane"/>
    <property type="evidence" value="ECO:0007669"/>
    <property type="project" value="UniProtKB-SubCell"/>
</dbReference>
<keyword evidence="2" id="KW-1003">Cell membrane</keyword>
<proteinExistence type="predicted"/>
<feature type="transmembrane region" description="Helical" evidence="6">
    <location>
        <begin position="45"/>
        <end position="69"/>
    </location>
</feature>
<dbReference type="Pfam" id="PF01810">
    <property type="entry name" value="LysE"/>
    <property type="match status" value="1"/>
</dbReference>
<dbReference type="STRING" id="1227490.C479_03076"/>
<comment type="subcellular location">
    <subcellularLocation>
        <location evidence="1">Cell membrane</location>
        <topology evidence="1">Multi-pass membrane protein</topology>
    </subcellularLocation>
</comment>
<keyword evidence="5 6" id="KW-0472">Membrane</keyword>
<organism evidence="7 8">
    <name type="scientific">Halovivax asiaticus JCM 14624</name>
    <dbReference type="NCBI Taxonomy" id="1227490"/>
    <lineage>
        <taxon>Archaea</taxon>
        <taxon>Methanobacteriati</taxon>
        <taxon>Methanobacteriota</taxon>
        <taxon>Stenosarchaea group</taxon>
        <taxon>Halobacteria</taxon>
        <taxon>Halobacteriales</taxon>
        <taxon>Natrialbaceae</taxon>
        <taxon>Halovivax</taxon>
    </lineage>
</organism>
<evidence type="ECO:0000256" key="2">
    <source>
        <dbReference type="ARBA" id="ARBA00022475"/>
    </source>
</evidence>
<keyword evidence="4 6" id="KW-1133">Transmembrane helix</keyword>
<feature type="transmembrane region" description="Helical" evidence="6">
    <location>
        <begin position="203"/>
        <end position="224"/>
    </location>
</feature>
<accession>M0BVU8</accession>
<dbReference type="PANTHER" id="PTHR38825">
    <property type="entry name" value="LYSINE EXPORTER PROTEIN (LYSE/YGGA)"/>
    <property type="match status" value="1"/>
</dbReference>
<keyword evidence="8" id="KW-1185">Reference proteome</keyword>
<evidence type="ECO:0000256" key="5">
    <source>
        <dbReference type="ARBA" id="ARBA00023136"/>
    </source>
</evidence>
<comment type="caution">
    <text evidence="7">The sequence shown here is derived from an EMBL/GenBank/DDBJ whole genome shotgun (WGS) entry which is preliminary data.</text>
</comment>
<sequence length="228" mass="23508">MSVFESVGTLAVGAVFGLALAAPPGPMNAIIAEESVLRGWYPGVKAGLGAFTADALFFVLTLVGVVAVIDAQPAIRPLLYLFGGVLMCYFAVDAFRSAKDAFASRVDDDDPAAGFRKTFVLAATNPYQIGFWLTVGVGLLEEGTLDVFSHVPYVGADLAGSLVVETGSPTLLLGFFAGIGLWVLTFPATLVEAGNRVDELAPVIASASGLVLAGFGVLFLTMGATGLL</sequence>
<feature type="transmembrane region" description="Helical" evidence="6">
    <location>
        <begin position="171"/>
        <end position="191"/>
    </location>
</feature>
<evidence type="ECO:0000256" key="3">
    <source>
        <dbReference type="ARBA" id="ARBA00022692"/>
    </source>
</evidence>
<evidence type="ECO:0000256" key="6">
    <source>
        <dbReference type="SAM" id="Phobius"/>
    </source>
</evidence>
<dbReference type="AlphaFoldDB" id="M0BVU8"/>
<dbReference type="PANTHER" id="PTHR38825:SF2">
    <property type="entry name" value="LYSINE TRANSPORTER LYSE"/>
    <property type="match status" value="1"/>
</dbReference>
<dbReference type="PATRIC" id="fig|1227490.4.peg.625"/>
<reference evidence="7 8" key="1">
    <citation type="journal article" date="2014" name="PLoS Genet.">
        <title>Phylogenetically driven sequencing of extremely halophilic archaea reveals strategies for static and dynamic osmo-response.</title>
        <authorList>
            <person name="Becker E.A."/>
            <person name="Seitzer P.M."/>
            <person name="Tritt A."/>
            <person name="Larsen D."/>
            <person name="Krusor M."/>
            <person name="Yao A.I."/>
            <person name="Wu D."/>
            <person name="Madern D."/>
            <person name="Eisen J.A."/>
            <person name="Darling A.E."/>
            <person name="Facciotti M.T."/>
        </authorList>
    </citation>
    <scope>NUCLEOTIDE SEQUENCE [LARGE SCALE GENOMIC DNA]</scope>
    <source>
        <strain evidence="7 8">JCM 14624</strain>
    </source>
</reference>
<gene>
    <name evidence="7" type="ORF">C479_03076</name>
</gene>
<evidence type="ECO:0000256" key="4">
    <source>
        <dbReference type="ARBA" id="ARBA00022989"/>
    </source>
</evidence>
<dbReference type="Proteomes" id="UP000011560">
    <property type="component" value="Unassembled WGS sequence"/>
</dbReference>
<evidence type="ECO:0000313" key="8">
    <source>
        <dbReference type="Proteomes" id="UP000011560"/>
    </source>
</evidence>
<evidence type="ECO:0000313" key="7">
    <source>
        <dbReference type="EMBL" id="ELZ13794.1"/>
    </source>
</evidence>
<name>M0BVU8_9EURY</name>